<dbReference type="Gene3D" id="3.40.50.1820">
    <property type="entry name" value="alpha/beta hydrolase"/>
    <property type="match status" value="1"/>
</dbReference>
<dbReference type="PANTHER" id="PTHR48081">
    <property type="entry name" value="AB HYDROLASE SUPERFAMILY PROTEIN C4A8.06C"/>
    <property type="match status" value="1"/>
</dbReference>
<proteinExistence type="predicted"/>
<dbReference type="RefSeq" id="WP_092591184.1">
    <property type="nucleotide sequence ID" value="NZ_FMWL01000010.1"/>
</dbReference>
<dbReference type="STRING" id="1120920.SAMN03080599_02063"/>
<dbReference type="PANTHER" id="PTHR48081:SF8">
    <property type="entry name" value="ALPHA_BETA HYDROLASE FOLD-3 DOMAIN-CONTAINING PROTEIN-RELATED"/>
    <property type="match status" value="1"/>
</dbReference>
<dbReference type="InterPro" id="IPR029058">
    <property type="entry name" value="AB_hydrolase_fold"/>
</dbReference>
<dbReference type="OrthoDB" id="9815425at2"/>
<gene>
    <name evidence="3" type="ORF">SAMN03080599_02063</name>
</gene>
<accession>A0A1G5S1K3</accession>
<sequence>MNYKPHPGYESLWKVKMDFEPVDQDKPVENAPIIRELMMNFKAPEGIEILDFKVPGKNGAPEVPVRVYRNKDEKKVPMVLNIHGGGFVSGDLDNDNIRASKIAKHVGCTVVSVGYRLAPQAVFPAQLEDALAALEYAITHADSLGINPEKIGVFGTSAGGCISAGLCLYLRDHGGPKISAQVLNFPALDYLATSTSALQFYDDAPLVQGDGLSNVWKLYLGGFKGEIPSYYAVPALARDLSELPPTCMIVNEYDPLRDEGIDYARRLMSFAVPTELYSLPRVPHGFDLISAPLTDWIREAIYRTFKREFGML</sequence>
<reference evidence="3 4" key="1">
    <citation type="submission" date="2016-10" db="EMBL/GenBank/DDBJ databases">
        <authorList>
            <person name="de Groot N.N."/>
        </authorList>
    </citation>
    <scope>NUCLEOTIDE SEQUENCE [LARGE SCALE GENOMIC DNA]</scope>
    <source>
        <strain evidence="3 4">DSM 2784</strain>
    </source>
</reference>
<protein>
    <submittedName>
        <fullName evidence="3">Acetyl esterase/lipase</fullName>
    </submittedName>
</protein>
<dbReference type="EMBL" id="FMWL01000010">
    <property type="protein sequence ID" value="SCZ80028.1"/>
    <property type="molecule type" value="Genomic_DNA"/>
</dbReference>
<dbReference type="AlphaFoldDB" id="A0A1G5S1K3"/>
<evidence type="ECO:0000313" key="4">
    <source>
        <dbReference type="Proteomes" id="UP000199208"/>
    </source>
</evidence>
<name>A0A1G5S1K3_9FIRM</name>
<dbReference type="SUPFAM" id="SSF53474">
    <property type="entry name" value="alpha/beta-Hydrolases"/>
    <property type="match status" value="1"/>
</dbReference>
<dbReference type="InterPro" id="IPR013094">
    <property type="entry name" value="AB_hydrolase_3"/>
</dbReference>
<dbReference type="Pfam" id="PF07859">
    <property type="entry name" value="Abhydrolase_3"/>
    <property type="match status" value="1"/>
</dbReference>
<dbReference type="InterPro" id="IPR050300">
    <property type="entry name" value="GDXG_lipolytic_enzyme"/>
</dbReference>
<keyword evidence="1" id="KW-0378">Hydrolase</keyword>
<dbReference type="Proteomes" id="UP000199208">
    <property type="component" value="Unassembled WGS sequence"/>
</dbReference>
<evidence type="ECO:0000259" key="2">
    <source>
        <dbReference type="Pfam" id="PF07859"/>
    </source>
</evidence>
<feature type="domain" description="Alpha/beta hydrolase fold-3" evidence="2">
    <location>
        <begin position="79"/>
        <end position="286"/>
    </location>
</feature>
<evidence type="ECO:0000256" key="1">
    <source>
        <dbReference type="ARBA" id="ARBA00022801"/>
    </source>
</evidence>
<keyword evidence="4" id="KW-1185">Reference proteome</keyword>
<dbReference type="GO" id="GO:0016787">
    <property type="term" value="F:hydrolase activity"/>
    <property type="evidence" value="ECO:0007669"/>
    <property type="project" value="UniProtKB-KW"/>
</dbReference>
<organism evidence="3 4">
    <name type="scientific">Acidaminobacter hydrogenoformans DSM 2784</name>
    <dbReference type="NCBI Taxonomy" id="1120920"/>
    <lineage>
        <taxon>Bacteria</taxon>
        <taxon>Bacillati</taxon>
        <taxon>Bacillota</taxon>
        <taxon>Clostridia</taxon>
        <taxon>Peptostreptococcales</taxon>
        <taxon>Acidaminobacteraceae</taxon>
        <taxon>Acidaminobacter</taxon>
    </lineage>
</organism>
<evidence type="ECO:0000313" key="3">
    <source>
        <dbReference type="EMBL" id="SCZ80028.1"/>
    </source>
</evidence>